<dbReference type="PANTHER" id="PTHR13604:SF0">
    <property type="entry name" value="ABASIC SITE PROCESSING PROTEIN HMCES"/>
    <property type="match status" value="1"/>
</dbReference>
<keyword evidence="2" id="KW-0645">Protease</keyword>
<dbReference type="AlphaFoldDB" id="E1RK18"/>
<dbReference type="SUPFAM" id="SSF143081">
    <property type="entry name" value="BB1717-like"/>
    <property type="match status" value="1"/>
</dbReference>
<evidence type="ECO:0008006" key="10">
    <source>
        <dbReference type="Google" id="ProtNLM"/>
    </source>
</evidence>
<dbReference type="Gene3D" id="3.90.1680.10">
    <property type="entry name" value="SOS response associated peptidase-like"/>
    <property type="match status" value="1"/>
</dbReference>
<gene>
    <name evidence="8" type="ordered locus">Mpet_0974</name>
</gene>
<evidence type="ECO:0000313" key="9">
    <source>
        <dbReference type="Proteomes" id="UP000006565"/>
    </source>
</evidence>
<dbReference type="OrthoDB" id="109020at2157"/>
<keyword evidence="7" id="KW-0456">Lyase</keyword>
<comment type="similarity">
    <text evidence="1">Belongs to the SOS response-associated peptidase family.</text>
</comment>
<sequence length="225" mass="25550">MCGRFAFFNAEGFEDVHRNFNPLPILPLSYNISPGRSIPVVCQDGNENPEVVFAKWGLVPFWKKNDESGAWLINARSDSLTEKPAFRDNFREHRCLIPANGFYEWRHEGTRKVPYYIHFDRPLIAFAGIYDTWTAPEGDGRNSCCIITAGANAEVKQVHDRMPAILSGKDCRRWLSPGLSQDDYLAMLRPYPAEETEVYAVGSKVNSPEAEGPELTERVYSGGWW</sequence>
<dbReference type="STRING" id="679926.Mpet_0974"/>
<evidence type="ECO:0000313" key="8">
    <source>
        <dbReference type="EMBL" id="ADN35741.1"/>
    </source>
</evidence>
<dbReference type="GO" id="GO:0008233">
    <property type="term" value="F:peptidase activity"/>
    <property type="evidence" value="ECO:0007669"/>
    <property type="project" value="UniProtKB-KW"/>
</dbReference>
<evidence type="ECO:0000256" key="1">
    <source>
        <dbReference type="ARBA" id="ARBA00008136"/>
    </source>
</evidence>
<evidence type="ECO:0000256" key="3">
    <source>
        <dbReference type="ARBA" id="ARBA00022763"/>
    </source>
</evidence>
<dbReference type="RefSeq" id="WP_013328919.1">
    <property type="nucleotide sequence ID" value="NC_014507.1"/>
</dbReference>
<proteinExistence type="inferred from homology"/>
<dbReference type="InterPro" id="IPR036590">
    <property type="entry name" value="SRAP-like"/>
</dbReference>
<evidence type="ECO:0000256" key="2">
    <source>
        <dbReference type="ARBA" id="ARBA00022670"/>
    </source>
</evidence>
<evidence type="ECO:0000256" key="7">
    <source>
        <dbReference type="ARBA" id="ARBA00023239"/>
    </source>
</evidence>
<dbReference type="HOGENOM" id="CLU_035990_6_2_2"/>
<evidence type="ECO:0000256" key="6">
    <source>
        <dbReference type="ARBA" id="ARBA00023125"/>
    </source>
</evidence>
<dbReference type="Pfam" id="PF02586">
    <property type="entry name" value="SRAP"/>
    <property type="match status" value="1"/>
</dbReference>
<evidence type="ECO:0000256" key="5">
    <source>
        <dbReference type="ARBA" id="ARBA00023124"/>
    </source>
</evidence>
<dbReference type="GO" id="GO:0003697">
    <property type="term" value="F:single-stranded DNA binding"/>
    <property type="evidence" value="ECO:0007669"/>
    <property type="project" value="InterPro"/>
</dbReference>
<keyword evidence="3" id="KW-0227">DNA damage</keyword>
<accession>E1RK18</accession>
<reference evidence="8 9" key="1">
    <citation type="journal article" date="2010" name="Stand. Genomic Sci.">
        <title>Complete genome sequence of Methanoplanus petrolearius type strain (SEBR 4847).</title>
        <authorList>
            <person name="Brambilla E."/>
            <person name="Djao O.D."/>
            <person name="Daligault H."/>
            <person name="Lapidus A."/>
            <person name="Lucas S."/>
            <person name="Hammon N."/>
            <person name="Nolan M."/>
            <person name="Tice H."/>
            <person name="Cheng J.F."/>
            <person name="Han C."/>
            <person name="Tapia R."/>
            <person name="Goodwin L."/>
            <person name="Pitluck S."/>
            <person name="Liolios K."/>
            <person name="Ivanova N."/>
            <person name="Mavromatis K."/>
            <person name="Mikhailova N."/>
            <person name="Pati A."/>
            <person name="Chen A."/>
            <person name="Palaniappan K."/>
            <person name="Land M."/>
            <person name="Hauser L."/>
            <person name="Chang Y.J."/>
            <person name="Jeffries C.D."/>
            <person name="Rohde M."/>
            <person name="Spring S."/>
            <person name="Sikorski J."/>
            <person name="Goker M."/>
            <person name="Woyke T."/>
            <person name="Bristow J."/>
            <person name="Eisen J.A."/>
            <person name="Markowitz V."/>
            <person name="Hugenholtz P."/>
            <person name="Kyrpides N.C."/>
            <person name="Klenk H.P."/>
        </authorList>
    </citation>
    <scope>NUCLEOTIDE SEQUENCE [LARGE SCALE GENOMIC DNA]</scope>
    <source>
        <strain evidence="9">DSM 11571 / OCM 486 / SEBR 4847</strain>
    </source>
</reference>
<keyword evidence="5" id="KW-0190">Covalent protein-DNA linkage</keyword>
<dbReference type="eggNOG" id="arCOG02783">
    <property type="taxonomic scope" value="Archaea"/>
</dbReference>
<dbReference type="GO" id="GO:0016829">
    <property type="term" value="F:lyase activity"/>
    <property type="evidence" value="ECO:0007669"/>
    <property type="project" value="UniProtKB-KW"/>
</dbReference>
<dbReference type="Proteomes" id="UP000006565">
    <property type="component" value="Chromosome"/>
</dbReference>
<organism evidence="8 9">
    <name type="scientific">Methanolacinia petrolearia (strain DSM 11571 / OCM 486 / SEBR 4847)</name>
    <name type="common">Methanoplanus petrolearius</name>
    <dbReference type="NCBI Taxonomy" id="679926"/>
    <lineage>
        <taxon>Archaea</taxon>
        <taxon>Methanobacteriati</taxon>
        <taxon>Methanobacteriota</taxon>
        <taxon>Stenosarchaea group</taxon>
        <taxon>Methanomicrobia</taxon>
        <taxon>Methanomicrobiales</taxon>
        <taxon>Methanomicrobiaceae</taxon>
        <taxon>Methanolacinia</taxon>
    </lineage>
</organism>
<keyword evidence="6" id="KW-0238">DNA-binding</keyword>
<dbReference type="GO" id="GO:0006508">
    <property type="term" value="P:proteolysis"/>
    <property type="evidence" value="ECO:0007669"/>
    <property type="project" value="UniProtKB-KW"/>
</dbReference>
<protein>
    <recommendedName>
        <fullName evidence="10">Abasic site processing protein</fullName>
    </recommendedName>
</protein>
<keyword evidence="9" id="KW-1185">Reference proteome</keyword>
<dbReference type="GO" id="GO:0106300">
    <property type="term" value="P:protein-DNA covalent cross-linking repair"/>
    <property type="evidence" value="ECO:0007669"/>
    <property type="project" value="InterPro"/>
</dbReference>
<evidence type="ECO:0000256" key="4">
    <source>
        <dbReference type="ARBA" id="ARBA00022801"/>
    </source>
</evidence>
<keyword evidence="4" id="KW-0378">Hydrolase</keyword>
<dbReference type="EMBL" id="CP002117">
    <property type="protein sequence ID" value="ADN35741.1"/>
    <property type="molecule type" value="Genomic_DNA"/>
</dbReference>
<dbReference type="PANTHER" id="PTHR13604">
    <property type="entry name" value="DC12-RELATED"/>
    <property type="match status" value="1"/>
</dbReference>
<dbReference type="GeneID" id="9743437"/>
<dbReference type="InterPro" id="IPR003738">
    <property type="entry name" value="SRAP"/>
</dbReference>
<dbReference type="KEGG" id="mpi:Mpet_0974"/>
<name>E1RK18_METP4</name>